<accession>A0A739C8Q8</accession>
<reference evidence="2" key="2">
    <citation type="submission" date="2018-07" db="EMBL/GenBank/DDBJ databases">
        <authorList>
            <consortium name="NCBI Pathogen Detection Project"/>
        </authorList>
    </citation>
    <scope>NUCLEOTIDE SEQUENCE</scope>
    <source>
        <strain evidence="2">13-3002</strain>
    </source>
</reference>
<dbReference type="InterPro" id="IPR006922">
    <property type="entry name" value="MbeB-like"/>
</dbReference>
<protein>
    <submittedName>
        <fullName evidence="2">Uncharacterized protein</fullName>
    </submittedName>
</protein>
<dbReference type="Pfam" id="PF04837">
    <property type="entry name" value="MbeB_N"/>
    <property type="match status" value="1"/>
</dbReference>
<proteinExistence type="predicted"/>
<evidence type="ECO:0000313" key="2">
    <source>
        <dbReference type="EMBL" id="HAE9264565.1"/>
    </source>
</evidence>
<sequence length="287" mass="30677">MSSHLKMATDVRQKSSEQANATGQLLKQEFDRLGKCVSEALSLSGQKISDDIAARNQELSDALRHHSNGMTEAMQSHRERRDAPGNAPVAVSAHDLAAAGGGVRGRAVAPELENSGEPGRNRGAERHAGEAEREDMGRDVSGGQQRTFSGAAEGYESRSGLDGGEREAERGEAGEGVRADDRAGNAVAERIRAATAGLLAKAGRVGERLRGIADDVWSYARGQRAAERAGHALESAGGALERATESFEPVVQRHKYEVAAARAQVVHEQRQKELVKEREYPGPSLEL</sequence>
<comment type="caution">
    <text evidence="2">The sequence shown here is derived from an EMBL/GenBank/DDBJ whole genome shotgun (WGS) entry which is preliminary data.</text>
</comment>
<feature type="region of interest" description="Disordered" evidence="1">
    <location>
        <begin position="59"/>
        <end position="184"/>
    </location>
</feature>
<dbReference type="EMBL" id="DAATNN010000054">
    <property type="protein sequence ID" value="HAE9264565.1"/>
    <property type="molecule type" value="Genomic_DNA"/>
</dbReference>
<feature type="region of interest" description="Disordered" evidence="1">
    <location>
        <begin position="1"/>
        <end position="23"/>
    </location>
</feature>
<evidence type="ECO:0000256" key="1">
    <source>
        <dbReference type="SAM" id="MobiDB-lite"/>
    </source>
</evidence>
<feature type="compositionally biased region" description="Basic and acidic residues" evidence="1">
    <location>
        <begin position="119"/>
        <end position="138"/>
    </location>
</feature>
<reference evidence="2" key="1">
    <citation type="journal article" date="2018" name="Genome Biol.">
        <title>SKESA: strategic k-mer extension for scrupulous assemblies.</title>
        <authorList>
            <person name="Souvorov A."/>
            <person name="Agarwala R."/>
            <person name="Lipman D.J."/>
        </authorList>
    </citation>
    <scope>NUCLEOTIDE SEQUENCE</scope>
    <source>
        <strain evidence="2">13-3002</strain>
    </source>
</reference>
<feature type="compositionally biased region" description="Basic and acidic residues" evidence="1">
    <location>
        <begin position="163"/>
        <end position="183"/>
    </location>
</feature>
<dbReference type="AlphaFoldDB" id="A0A739C8Q8"/>
<organism evidence="2">
    <name type="scientific">Salmonella enterica subsp. arizonae serovar 48:z4,z24:-</name>
    <dbReference type="NCBI Taxonomy" id="1967584"/>
    <lineage>
        <taxon>Bacteria</taxon>
        <taxon>Pseudomonadati</taxon>
        <taxon>Pseudomonadota</taxon>
        <taxon>Gammaproteobacteria</taxon>
        <taxon>Enterobacterales</taxon>
        <taxon>Enterobacteriaceae</taxon>
        <taxon>Salmonella</taxon>
    </lineage>
</organism>
<gene>
    <name evidence="2" type="ORF">G4Y52_004536</name>
</gene>
<name>A0A739C8Q8_SALER</name>